<comment type="caution">
    <text evidence="1">The sequence shown here is derived from an EMBL/GenBank/DDBJ whole genome shotgun (WGS) entry which is preliminary data.</text>
</comment>
<gene>
    <name evidence="1" type="ORF">SAMN06265374_1433</name>
</gene>
<accession>A0ABY1NPR3</accession>
<dbReference type="EMBL" id="FXTT01000002">
    <property type="protein sequence ID" value="SMP14451.1"/>
    <property type="molecule type" value="Genomic_DNA"/>
</dbReference>
<protein>
    <submittedName>
        <fullName evidence="1">Uncharacterized protein</fullName>
    </submittedName>
</protein>
<reference evidence="1 2" key="1">
    <citation type="submission" date="2017-05" db="EMBL/GenBank/DDBJ databases">
        <authorList>
            <person name="Varghese N."/>
            <person name="Submissions S."/>
        </authorList>
    </citation>
    <scope>NUCLEOTIDE SEQUENCE [LARGE SCALE GENOMIC DNA]</scope>
    <source>
        <strain evidence="1 2">DSM 15949</strain>
    </source>
</reference>
<dbReference type="Proteomes" id="UP001157914">
    <property type="component" value="Unassembled WGS sequence"/>
</dbReference>
<proteinExistence type="predicted"/>
<keyword evidence="2" id="KW-1185">Reference proteome</keyword>
<evidence type="ECO:0000313" key="2">
    <source>
        <dbReference type="Proteomes" id="UP001157914"/>
    </source>
</evidence>
<evidence type="ECO:0000313" key="1">
    <source>
        <dbReference type="EMBL" id="SMP14451.1"/>
    </source>
</evidence>
<sequence length="36" mass="4185">MKLTQENRIVLSSDHTAIDLRRAIHDHTARIEMIQA</sequence>
<name>A0ABY1NPR3_9HYPH</name>
<organism evidence="1 2">
    <name type="scientific">Roseibium denhamense</name>
    <dbReference type="NCBI Taxonomy" id="76305"/>
    <lineage>
        <taxon>Bacteria</taxon>
        <taxon>Pseudomonadati</taxon>
        <taxon>Pseudomonadota</taxon>
        <taxon>Alphaproteobacteria</taxon>
        <taxon>Hyphomicrobiales</taxon>
        <taxon>Stappiaceae</taxon>
        <taxon>Roseibium</taxon>
    </lineage>
</organism>